<evidence type="ECO:0000256" key="1">
    <source>
        <dbReference type="SAM" id="Coils"/>
    </source>
</evidence>
<dbReference type="VEuPathDB" id="PlasmoDB:PGABG01_0035500"/>
<dbReference type="GeneID" id="29774904"/>
<evidence type="ECO:0000313" key="3">
    <source>
        <dbReference type="Proteomes" id="UP000076004"/>
    </source>
</evidence>
<protein>
    <submittedName>
        <fullName evidence="2">Exported protein (Hyp6)</fullName>
    </submittedName>
</protein>
<accession>A0A151LUR9</accession>
<proteinExistence type="predicted"/>
<sequence>MHKLLILFKKLLFIYFFNLLIYINNEHFLNIINYEIYNFNKVSTLIMKRTLNEMLRYNNRSQLKVSHINNKTDDYEENIIISSQTELLETSKKQSNDNISEYDNNYNITTREETLEDLLNEYDEEMREINNNKKKPFFKRAKLLCKAFDNIFIDKVVDSNIQNKQSDLKEDVIDNAVILGASTVLLIPVLTYFCKRINFFHSPQ</sequence>
<dbReference type="RefSeq" id="XP_018643453.1">
    <property type="nucleotide sequence ID" value="XM_018784291.1"/>
</dbReference>
<name>A0A151LUR9_9APIC</name>
<feature type="coiled-coil region" evidence="1">
    <location>
        <begin position="108"/>
        <end position="135"/>
    </location>
</feature>
<dbReference type="AlphaFoldDB" id="A0A151LUR9"/>
<dbReference type="Pfam" id="PF09715">
    <property type="entry name" value="Plasmod_dom_1"/>
    <property type="match status" value="1"/>
</dbReference>
<dbReference type="NCBIfam" id="TIGR01519">
    <property type="entry name" value="plasmod_dom_1"/>
    <property type="match status" value="1"/>
</dbReference>
<gene>
    <name evidence="2" type="ORF">PGSY75_0425100</name>
</gene>
<dbReference type="EMBL" id="LVLB01000005">
    <property type="protein sequence ID" value="KYO02933.1"/>
    <property type="molecule type" value="Genomic_DNA"/>
</dbReference>
<dbReference type="KEGG" id="pgab:PGSY75_0425100"/>
<evidence type="ECO:0000313" key="2">
    <source>
        <dbReference type="EMBL" id="KYO02933.1"/>
    </source>
</evidence>
<dbReference type="VEuPathDB" id="PlasmoDB:PGSY75_0425100"/>
<organism evidence="2 3">
    <name type="scientific">Plasmodium gaboni</name>
    <dbReference type="NCBI Taxonomy" id="647221"/>
    <lineage>
        <taxon>Eukaryota</taxon>
        <taxon>Sar</taxon>
        <taxon>Alveolata</taxon>
        <taxon>Apicomplexa</taxon>
        <taxon>Aconoidasida</taxon>
        <taxon>Haemosporida</taxon>
        <taxon>Plasmodiidae</taxon>
        <taxon>Plasmodium</taxon>
        <taxon>Plasmodium (Laverania)</taxon>
    </lineage>
</organism>
<dbReference type="InterPro" id="IPR006410">
    <property type="entry name" value="CHP01519_PLAF7"/>
</dbReference>
<comment type="caution">
    <text evidence="2">The sequence shown here is derived from an EMBL/GenBank/DDBJ whole genome shotgun (WGS) entry which is preliminary data.</text>
</comment>
<dbReference type="Proteomes" id="UP000076004">
    <property type="component" value="Unassembled WGS sequence"/>
</dbReference>
<reference evidence="2 3" key="1">
    <citation type="journal article" date="2016" name="Nat. Commun.">
        <title>Genomes of cryptic chimpanzee Plasmodium species reveal key evolutionary events leading to human malaria.</title>
        <authorList>
            <person name="Sundararaman S.A."/>
            <person name="Plenderleith L.J."/>
            <person name="Liu W."/>
            <person name="Loy D.E."/>
            <person name="Learn G.H."/>
            <person name="Li Y."/>
            <person name="Shaw K.S."/>
            <person name="Ayouba A."/>
            <person name="Peeters M."/>
            <person name="Speede S."/>
            <person name="Shaw G.M."/>
            <person name="Bushman F.D."/>
            <person name="Brisson D."/>
            <person name="Rayner J.C."/>
            <person name="Sharp P.M."/>
            <person name="Hahn B.H."/>
        </authorList>
    </citation>
    <scope>NUCLEOTIDE SEQUENCE [LARGE SCALE GENOMIC DNA]</scope>
    <source>
        <strain evidence="2 3">SY75</strain>
    </source>
</reference>
<keyword evidence="1" id="KW-0175">Coiled coil</keyword>